<evidence type="ECO:0000313" key="4">
    <source>
        <dbReference type="EMBL" id="ACG79519.1"/>
    </source>
</evidence>
<evidence type="ECO:0000256" key="1">
    <source>
        <dbReference type="ARBA" id="ARBA00005213"/>
    </source>
</evidence>
<dbReference type="SUPFAM" id="SSF55909">
    <property type="entry name" value="Pentein"/>
    <property type="match status" value="1"/>
</dbReference>
<proteinExistence type="predicted"/>
<dbReference type="Proteomes" id="UP000001868">
    <property type="component" value="Chromosome"/>
</dbReference>
<evidence type="ECO:0000256" key="2">
    <source>
        <dbReference type="ARBA" id="ARBA00012171"/>
    </source>
</evidence>
<dbReference type="EMBL" id="CP000747">
    <property type="protein sequence ID" value="ACG79519.1"/>
    <property type="molecule type" value="Genomic_DNA"/>
</dbReference>
<dbReference type="KEGG" id="pzu:PHZ_c3110"/>
<organism evidence="4 5">
    <name type="scientific">Phenylobacterium zucineum (strain HLK1)</name>
    <dbReference type="NCBI Taxonomy" id="450851"/>
    <lineage>
        <taxon>Bacteria</taxon>
        <taxon>Pseudomonadati</taxon>
        <taxon>Pseudomonadota</taxon>
        <taxon>Alphaproteobacteria</taxon>
        <taxon>Caulobacterales</taxon>
        <taxon>Caulobacteraceae</taxon>
        <taxon>Phenylobacterium</taxon>
    </lineage>
</organism>
<comment type="pathway">
    <text evidence="1">Amino-acid degradation; L-arginine degradation via ADI pathway; carbamoyl phosphate from L-arginine: step 1/2.</text>
</comment>
<protein>
    <recommendedName>
        <fullName evidence="2">arginine deiminase</fullName>
        <ecNumber evidence="2">3.5.3.6</ecNumber>
    </recommendedName>
</protein>
<comment type="catalytic activity">
    <reaction evidence="3">
        <text>L-arginine + H2O = L-citrulline + NH4(+)</text>
        <dbReference type="Rhea" id="RHEA:19597"/>
        <dbReference type="ChEBI" id="CHEBI:15377"/>
        <dbReference type="ChEBI" id="CHEBI:28938"/>
        <dbReference type="ChEBI" id="CHEBI:32682"/>
        <dbReference type="ChEBI" id="CHEBI:57743"/>
        <dbReference type="EC" id="3.5.3.6"/>
    </reaction>
</comment>
<keyword evidence="4" id="KW-0808">Transferase</keyword>
<name>B4RA15_PHEZH</name>
<dbReference type="STRING" id="450851.PHZ_c3110"/>
<dbReference type="GO" id="GO:0016740">
    <property type="term" value="F:transferase activity"/>
    <property type="evidence" value="ECO:0007669"/>
    <property type="project" value="UniProtKB-KW"/>
</dbReference>
<dbReference type="AlphaFoldDB" id="B4RA15"/>
<dbReference type="GO" id="GO:0019546">
    <property type="term" value="P:L-arginine deiminase pathway"/>
    <property type="evidence" value="ECO:0007669"/>
    <property type="project" value="TreeGrafter"/>
</dbReference>
<dbReference type="OrthoDB" id="9814070at2"/>
<dbReference type="Gene3D" id="3.75.10.10">
    <property type="entry name" value="L-arginine/glycine Amidinotransferase, Chain A"/>
    <property type="match status" value="1"/>
</dbReference>
<sequence length="290" mass="31680">MADRPLFVMTDPCCFDVSYRINPWMKPETWTAEQTAAACAASETLRGALEAEGARVETIGAVKGLPDLVFPANAAVVLDRKVLLARFRYPERQGEEAVFRAVFHRLKARGLVDEIHDLPDGLFHEGAGDAIWDRDRQLFWAGFGPRSSRGALPVLRKTFGQEIVPLELASDRFYHLDTCFCPLAGGKVLYYPPAFSPEAQATILSRVAEADRIVASDEEAAAFCVNAVNLGERVVMARPPQSLREKLQAHGYTVVAVDLDPFILSGGAAYCMTLRLDRASAPAASVLAAE</sequence>
<dbReference type="EC" id="3.5.3.6" evidence="2"/>
<dbReference type="eggNOG" id="COG1834">
    <property type="taxonomic scope" value="Bacteria"/>
</dbReference>
<dbReference type="Pfam" id="PF19420">
    <property type="entry name" value="DDAH_eukar"/>
    <property type="match status" value="1"/>
</dbReference>
<dbReference type="HOGENOM" id="CLU_057463_0_0_5"/>
<dbReference type="PANTHER" id="PTHR47271:SF2">
    <property type="entry name" value="ARGININE DEIMINASE"/>
    <property type="match status" value="1"/>
</dbReference>
<dbReference type="PANTHER" id="PTHR47271">
    <property type="entry name" value="ARGININE DEIMINASE"/>
    <property type="match status" value="1"/>
</dbReference>
<gene>
    <name evidence="4" type="ordered locus">PHZ_c3110</name>
</gene>
<dbReference type="RefSeq" id="WP_012523657.1">
    <property type="nucleotide sequence ID" value="NC_011144.1"/>
</dbReference>
<dbReference type="GO" id="GO:0016990">
    <property type="term" value="F:arginine deiminase activity"/>
    <property type="evidence" value="ECO:0007669"/>
    <property type="project" value="UniProtKB-EC"/>
</dbReference>
<accession>B4RA15</accession>
<evidence type="ECO:0000256" key="3">
    <source>
        <dbReference type="ARBA" id="ARBA00049429"/>
    </source>
</evidence>
<evidence type="ECO:0000313" key="5">
    <source>
        <dbReference type="Proteomes" id="UP000001868"/>
    </source>
</evidence>
<keyword evidence="5" id="KW-1185">Reference proteome</keyword>
<reference evidence="4 5" key="1">
    <citation type="journal article" date="2008" name="BMC Genomics">
        <title>Complete genome of Phenylobacterium zucineum - a novel facultative intracellular bacterium isolated from human erythroleukemia cell line K562.</title>
        <authorList>
            <person name="Luo Y."/>
            <person name="Xu X."/>
            <person name="Ding Z."/>
            <person name="Liu Z."/>
            <person name="Zhang B."/>
            <person name="Yan Z."/>
            <person name="Sun J."/>
            <person name="Hu S."/>
            <person name="Hu X."/>
        </authorList>
    </citation>
    <scope>NUCLEOTIDE SEQUENCE [LARGE SCALE GENOMIC DNA]</scope>
    <source>
        <strain evidence="4 5">HLK1</strain>
    </source>
</reference>